<organism evidence="2 3">
    <name type="scientific">Eleginops maclovinus</name>
    <name type="common">Patagonian blennie</name>
    <name type="synonym">Eleginus maclovinus</name>
    <dbReference type="NCBI Taxonomy" id="56733"/>
    <lineage>
        <taxon>Eukaryota</taxon>
        <taxon>Metazoa</taxon>
        <taxon>Chordata</taxon>
        <taxon>Craniata</taxon>
        <taxon>Vertebrata</taxon>
        <taxon>Euteleostomi</taxon>
        <taxon>Actinopterygii</taxon>
        <taxon>Neopterygii</taxon>
        <taxon>Teleostei</taxon>
        <taxon>Neoteleostei</taxon>
        <taxon>Acanthomorphata</taxon>
        <taxon>Eupercaria</taxon>
        <taxon>Perciformes</taxon>
        <taxon>Notothenioidei</taxon>
        <taxon>Eleginopidae</taxon>
        <taxon>Eleginops</taxon>
    </lineage>
</organism>
<dbReference type="Proteomes" id="UP001346869">
    <property type="component" value="Unassembled WGS sequence"/>
</dbReference>
<name>A0AAN7XHN5_ELEMC</name>
<feature type="region of interest" description="Disordered" evidence="1">
    <location>
        <begin position="1"/>
        <end position="52"/>
    </location>
</feature>
<keyword evidence="3" id="KW-1185">Reference proteome</keyword>
<feature type="compositionally biased region" description="Polar residues" evidence="1">
    <location>
        <begin position="1"/>
        <end position="11"/>
    </location>
</feature>
<gene>
    <name evidence="2" type="ORF">PBY51_015678</name>
</gene>
<evidence type="ECO:0000256" key="1">
    <source>
        <dbReference type="SAM" id="MobiDB-lite"/>
    </source>
</evidence>
<dbReference type="AlphaFoldDB" id="A0AAN7XHN5"/>
<dbReference type="EMBL" id="JAUZQC010000010">
    <property type="protein sequence ID" value="KAK5864436.1"/>
    <property type="molecule type" value="Genomic_DNA"/>
</dbReference>
<feature type="compositionally biased region" description="Low complexity" evidence="1">
    <location>
        <begin position="12"/>
        <end position="30"/>
    </location>
</feature>
<reference evidence="2 3" key="2">
    <citation type="journal article" date="2023" name="Mol. Biol. Evol.">
        <title>Genomics of Secondarily Temperate Adaptation in the Only Non-Antarctic Icefish.</title>
        <authorList>
            <person name="Rivera-Colon A.G."/>
            <person name="Rayamajhi N."/>
            <person name="Minhas B.F."/>
            <person name="Madrigal G."/>
            <person name="Bilyk K.T."/>
            <person name="Yoon V."/>
            <person name="Hune M."/>
            <person name="Gregory S."/>
            <person name="Cheng C.H.C."/>
            <person name="Catchen J.M."/>
        </authorList>
    </citation>
    <scope>NUCLEOTIDE SEQUENCE [LARGE SCALE GENOMIC DNA]</scope>
    <source>
        <strain evidence="2">JMC-PN-2008</strain>
    </source>
</reference>
<proteinExistence type="predicted"/>
<sequence length="73" mass="7740">MPEVLSTPTQMGGNSSGSAAGSAVKSPSAAWPRDLSPNPNWNPERNAIHAGWPDSEEGWLQIQGRCFSSQKAC</sequence>
<evidence type="ECO:0000313" key="2">
    <source>
        <dbReference type="EMBL" id="KAK5864436.1"/>
    </source>
</evidence>
<protein>
    <submittedName>
        <fullName evidence="2">Uncharacterized protein</fullName>
    </submittedName>
</protein>
<accession>A0AAN7XHN5</accession>
<comment type="caution">
    <text evidence="2">The sequence shown here is derived from an EMBL/GenBank/DDBJ whole genome shotgun (WGS) entry which is preliminary data.</text>
</comment>
<evidence type="ECO:0000313" key="3">
    <source>
        <dbReference type="Proteomes" id="UP001346869"/>
    </source>
</evidence>
<reference evidence="2 3" key="1">
    <citation type="journal article" date="2023" name="Genes (Basel)">
        <title>Chromosome-Level Genome Assembly and Circadian Gene Repertoire of the Patagonia Blennie Eleginops maclovinus-The Closest Ancestral Proxy of Antarctic Cryonotothenioids.</title>
        <authorList>
            <person name="Cheng C.C."/>
            <person name="Rivera-Colon A.G."/>
            <person name="Minhas B.F."/>
            <person name="Wilson L."/>
            <person name="Rayamajhi N."/>
            <person name="Vargas-Chacoff L."/>
            <person name="Catchen J.M."/>
        </authorList>
    </citation>
    <scope>NUCLEOTIDE SEQUENCE [LARGE SCALE GENOMIC DNA]</scope>
    <source>
        <strain evidence="2">JMC-PN-2008</strain>
    </source>
</reference>